<dbReference type="AlphaFoldDB" id="A0A4C1XXY9"/>
<keyword evidence="2" id="KW-1185">Reference proteome</keyword>
<name>A0A4C1XXY9_EUMVA</name>
<comment type="caution">
    <text evidence="1">The sequence shown here is derived from an EMBL/GenBank/DDBJ whole genome shotgun (WGS) entry which is preliminary data.</text>
</comment>
<sequence>MVVYFAREASGLSVGLCERYFYLCISINEMLFNPDTKIERLRSEQCSSAHSPIRQPPPLSMSRGRQLVTPLGLRVSVDGGDHLPFVGVAAPFALMQLNAVRISCRHYVGVTGKRFD</sequence>
<gene>
    <name evidence="1" type="ORF">EVAR_57977_1</name>
</gene>
<evidence type="ECO:0000313" key="1">
    <source>
        <dbReference type="EMBL" id="GBP68003.1"/>
    </source>
</evidence>
<organism evidence="1 2">
    <name type="scientific">Eumeta variegata</name>
    <name type="common">Bagworm moth</name>
    <name type="synonym">Eumeta japonica</name>
    <dbReference type="NCBI Taxonomy" id="151549"/>
    <lineage>
        <taxon>Eukaryota</taxon>
        <taxon>Metazoa</taxon>
        <taxon>Ecdysozoa</taxon>
        <taxon>Arthropoda</taxon>
        <taxon>Hexapoda</taxon>
        <taxon>Insecta</taxon>
        <taxon>Pterygota</taxon>
        <taxon>Neoptera</taxon>
        <taxon>Endopterygota</taxon>
        <taxon>Lepidoptera</taxon>
        <taxon>Glossata</taxon>
        <taxon>Ditrysia</taxon>
        <taxon>Tineoidea</taxon>
        <taxon>Psychidae</taxon>
        <taxon>Oiketicinae</taxon>
        <taxon>Eumeta</taxon>
    </lineage>
</organism>
<evidence type="ECO:0000313" key="2">
    <source>
        <dbReference type="Proteomes" id="UP000299102"/>
    </source>
</evidence>
<dbReference type="Proteomes" id="UP000299102">
    <property type="component" value="Unassembled WGS sequence"/>
</dbReference>
<protein>
    <submittedName>
        <fullName evidence="1">Uncharacterized protein</fullName>
    </submittedName>
</protein>
<reference evidence="1 2" key="1">
    <citation type="journal article" date="2019" name="Commun. Biol.">
        <title>The bagworm genome reveals a unique fibroin gene that provides high tensile strength.</title>
        <authorList>
            <person name="Kono N."/>
            <person name="Nakamura H."/>
            <person name="Ohtoshi R."/>
            <person name="Tomita M."/>
            <person name="Numata K."/>
            <person name="Arakawa K."/>
        </authorList>
    </citation>
    <scope>NUCLEOTIDE SEQUENCE [LARGE SCALE GENOMIC DNA]</scope>
</reference>
<proteinExistence type="predicted"/>
<dbReference type="EMBL" id="BGZK01000998">
    <property type="protein sequence ID" value="GBP68003.1"/>
    <property type="molecule type" value="Genomic_DNA"/>
</dbReference>
<accession>A0A4C1XXY9</accession>